<evidence type="ECO:0000256" key="1">
    <source>
        <dbReference type="ARBA" id="ARBA00006484"/>
    </source>
</evidence>
<evidence type="ECO:0000256" key="2">
    <source>
        <dbReference type="SAM" id="SignalP"/>
    </source>
</evidence>
<dbReference type="Proteomes" id="UP000199297">
    <property type="component" value="Unassembled WGS sequence"/>
</dbReference>
<feature type="chain" id="PRO_5011525356" evidence="2">
    <location>
        <begin position="28"/>
        <end position="250"/>
    </location>
</feature>
<dbReference type="OrthoDB" id="154414at2"/>
<dbReference type="STRING" id="641665.GCA_002104455_03291"/>
<gene>
    <name evidence="4" type="ORF">SAMN05216262_106115</name>
</gene>
<accession>A0A1H7MSC5</accession>
<dbReference type="PRINTS" id="PR00080">
    <property type="entry name" value="SDRFAMILY"/>
</dbReference>
<keyword evidence="5" id="KW-1185">Reference proteome</keyword>
<dbReference type="PANTHER" id="PTHR43975">
    <property type="entry name" value="ZGC:101858"/>
    <property type="match status" value="1"/>
</dbReference>
<dbReference type="RefSeq" id="WP_085284797.1">
    <property type="nucleotide sequence ID" value="NZ_FOBI01000006.1"/>
</dbReference>
<dbReference type="Pfam" id="PF13561">
    <property type="entry name" value="adh_short_C2"/>
    <property type="match status" value="1"/>
</dbReference>
<feature type="domain" description="Ketoreductase" evidence="3">
    <location>
        <begin position="7"/>
        <end position="191"/>
    </location>
</feature>
<evidence type="ECO:0000259" key="3">
    <source>
        <dbReference type="SMART" id="SM00822"/>
    </source>
</evidence>
<organism evidence="4 5">
    <name type="scientific">Colwellia chukchiensis</name>
    <dbReference type="NCBI Taxonomy" id="641665"/>
    <lineage>
        <taxon>Bacteria</taxon>
        <taxon>Pseudomonadati</taxon>
        <taxon>Pseudomonadota</taxon>
        <taxon>Gammaproteobacteria</taxon>
        <taxon>Alteromonadales</taxon>
        <taxon>Colwelliaceae</taxon>
        <taxon>Colwellia</taxon>
    </lineage>
</organism>
<dbReference type="InterPro" id="IPR002347">
    <property type="entry name" value="SDR_fam"/>
</dbReference>
<dbReference type="PROSITE" id="PS00061">
    <property type="entry name" value="ADH_SHORT"/>
    <property type="match status" value="1"/>
</dbReference>
<dbReference type="SUPFAM" id="SSF51735">
    <property type="entry name" value="NAD(P)-binding Rossmann-fold domains"/>
    <property type="match status" value="1"/>
</dbReference>
<dbReference type="SMART" id="SM00822">
    <property type="entry name" value="PKS_KR"/>
    <property type="match status" value="1"/>
</dbReference>
<comment type="similarity">
    <text evidence="1">Belongs to the short-chain dehydrogenases/reductases (SDR) family.</text>
</comment>
<evidence type="ECO:0000313" key="4">
    <source>
        <dbReference type="EMBL" id="SEL14124.1"/>
    </source>
</evidence>
<name>A0A1H7MSC5_9GAMM</name>
<dbReference type="AlphaFoldDB" id="A0A1H7MSC5"/>
<sequence length="250" mass="26095">MSKFCNKTVFITGAASGIGYATAIAFAAAGVNLALCDIDHSGLAAVALTCEKKGATVTIIVADVADYSACQNAIEVCIKHFGQLDILCNIAGIAQLKHFTDINVEEWQRMLAINLSGVFYLCQLAMPHLIKSQGNIVNMASSAGLVGQAYTSAYSACKAAVINLSKSLAIEYAQQQVRVNAICPGSVITPLTKSISMPADIDQALLAKMMPLLAPAQANEIATAILYLASEEARYITGTSLAIDGGQTSG</sequence>
<feature type="signal peptide" evidence="2">
    <location>
        <begin position="1"/>
        <end position="27"/>
    </location>
</feature>
<dbReference type="FunFam" id="3.40.50.720:FF:000084">
    <property type="entry name" value="Short-chain dehydrogenase reductase"/>
    <property type="match status" value="1"/>
</dbReference>
<dbReference type="EMBL" id="FOBI01000006">
    <property type="protein sequence ID" value="SEL14124.1"/>
    <property type="molecule type" value="Genomic_DNA"/>
</dbReference>
<dbReference type="InterPro" id="IPR057326">
    <property type="entry name" value="KR_dom"/>
</dbReference>
<evidence type="ECO:0000313" key="5">
    <source>
        <dbReference type="Proteomes" id="UP000199297"/>
    </source>
</evidence>
<dbReference type="PRINTS" id="PR00081">
    <property type="entry name" value="GDHRDH"/>
</dbReference>
<dbReference type="CDD" id="cd05233">
    <property type="entry name" value="SDR_c"/>
    <property type="match status" value="1"/>
</dbReference>
<dbReference type="PANTHER" id="PTHR43975:SF2">
    <property type="entry name" value="EG:BACR7A4.14 PROTEIN-RELATED"/>
    <property type="match status" value="1"/>
</dbReference>
<keyword evidence="2" id="KW-0732">Signal</keyword>
<reference evidence="5" key="1">
    <citation type="submission" date="2016-10" db="EMBL/GenBank/DDBJ databases">
        <authorList>
            <person name="Varghese N."/>
            <person name="Submissions S."/>
        </authorList>
    </citation>
    <scope>NUCLEOTIDE SEQUENCE [LARGE SCALE GENOMIC DNA]</scope>
    <source>
        <strain evidence="5">CGMCC 1.9127</strain>
    </source>
</reference>
<protein>
    <submittedName>
        <fullName evidence="4">Meso-butanediol dehydrogenase / (S,S)-butanediol dehydrogenase / diacetyl reductase</fullName>
    </submittedName>
</protein>
<dbReference type="InterPro" id="IPR020904">
    <property type="entry name" value="Sc_DH/Rdtase_CS"/>
</dbReference>
<proteinExistence type="inferred from homology"/>
<dbReference type="Gene3D" id="3.40.50.720">
    <property type="entry name" value="NAD(P)-binding Rossmann-like Domain"/>
    <property type="match status" value="1"/>
</dbReference>
<dbReference type="InterPro" id="IPR036291">
    <property type="entry name" value="NAD(P)-bd_dom_sf"/>
</dbReference>